<dbReference type="AlphaFoldDB" id="A0A3M7M9V5"/>
<feature type="compositionally biased region" description="Basic and acidic residues" evidence="1">
    <location>
        <begin position="1"/>
        <end position="11"/>
    </location>
</feature>
<dbReference type="Proteomes" id="UP000265663">
    <property type="component" value="Unassembled WGS sequence"/>
</dbReference>
<sequence length="500" mass="55211">MAATATKRDSMDATTSNLETKLKTTSLSQPPSKRQPLGLTDLPPSIRNNIYKYCLDTEVVNVGLPNVSYTHTITDSVLKFHASRSPFPIATSLFYVNKAISKEALHFFYSKNLWVRLHVYSADARHVKTLLQDSGLLFSTAAAPEAAEKCTQHALEVVLVEKNSGVKRASVFFPAQYLPRLINFLNQASRATGTWAPMHKLFLDVVNTYDFPLSRLQGDLLELFRLLSNFGGVEVNAKNLLPRYAEGLQTNMTSPSFTVDGYLASVTELADLADAARSQEKYNLATEYAQATIIALTYGYLTHAETLHSQPEDFSKTMQRLRWRTELGLAISLSLPHRSLTSSSTKNWLRTPPSPTTPQVKKAASDLLLAESSASKALSLATDSPSPVSNPWYHSLPVELIPSNKPTYFTDRERAQTWYALGTVHTALGEYIFACGDMERALELWGKDSGVDEEGGLRGRIEEAFDKARQGIDGDAQSMWVGDVRPGTGLKRAAKLARGL</sequence>
<evidence type="ECO:0000313" key="3">
    <source>
        <dbReference type="Proteomes" id="UP000265663"/>
    </source>
</evidence>
<dbReference type="EMBL" id="KE747826">
    <property type="protein sequence ID" value="RMZ71296.1"/>
    <property type="molecule type" value="Genomic_DNA"/>
</dbReference>
<feature type="region of interest" description="Disordered" evidence="1">
    <location>
        <begin position="1"/>
        <end position="41"/>
    </location>
</feature>
<keyword evidence="3" id="KW-1185">Reference proteome</keyword>
<evidence type="ECO:0000313" key="2">
    <source>
        <dbReference type="EMBL" id="RMZ71296.1"/>
    </source>
</evidence>
<reference evidence="2 3" key="1">
    <citation type="journal article" date="2014" name="PLoS ONE">
        <title>De novo Genome Assembly of the Fungal Plant Pathogen Pyrenophora semeniperda.</title>
        <authorList>
            <person name="Soliai M.M."/>
            <person name="Meyer S.E."/>
            <person name="Udall J.A."/>
            <person name="Elzinga D.E."/>
            <person name="Hermansen R.A."/>
            <person name="Bodily P.M."/>
            <person name="Hart A.A."/>
            <person name="Coleman C.E."/>
        </authorList>
    </citation>
    <scope>NUCLEOTIDE SEQUENCE [LARGE SCALE GENOMIC DNA]</scope>
    <source>
        <strain evidence="2 3">CCB06</strain>
        <tissue evidence="2">Mycelium</tissue>
    </source>
</reference>
<name>A0A3M7M9V5_9PLEO</name>
<dbReference type="OrthoDB" id="62952at2759"/>
<gene>
    <name evidence="2" type="ORF">GMOD_00005830</name>
</gene>
<feature type="compositionally biased region" description="Polar residues" evidence="1">
    <location>
        <begin position="12"/>
        <end position="32"/>
    </location>
</feature>
<accession>A0A3M7M9V5</accession>
<evidence type="ECO:0000256" key="1">
    <source>
        <dbReference type="SAM" id="MobiDB-lite"/>
    </source>
</evidence>
<proteinExistence type="predicted"/>
<organism evidence="2 3">
    <name type="scientific">Pyrenophora seminiperda CCB06</name>
    <dbReference type="NCBI Taxonomy" id="1302712"/>
    <lineage>
        <taxon>Eukaryota</taxon>
        <taxon>Fungi</taxon>
        <taxon>Dikarya</taxon>
        <taxon>Ascomycota</taxon>
        <taxon>Pezizomycotina</taxon>
        <taxon>Dothideomycetes</taxon>
        <taxon>Pleosporomycetidae</taxon>
        <taxon>Pleosporales</taxon>
        <taxon>Pleosporineae</taxon>
        <taxon>Pleosporaceae</taxon>
        <taxon>Pyrenophora</taxon>
    </lineage>
</organism>
<protein>
    <submittedName>
        <fullName evidence="2">Uncharacterized protein</fullName>
    </submittedName>
</protein>